<dbReference type="SUPFAM" id="SSF56935">
    <property type="entry name" value="Porins"/>
    <property type="match status" value="1"/>
</dbReference>
<name>A0A399D0W4_9BACT</name>
<feature type="domain" description="TonB-dependent receptor-like beta-barrel" evidence="12">
    <location>
        <begin position="508"/>
        <end position="1050"/>
    </location>
</feature>
<dbReference type="InterPro" id="IPR023997">
    <property type="entry name" value="TonB-dep_OMP_SusC/RagA_CS"/>
</dbReference>
<organism evidence="15 16">
    <name type="scientific">Mariniphaga sediminis</name>
    <dbReference type="NCBI Taxonomy" id="1628158"/>
    <lineage>
        <taxon>Bacteria</taxon>
        <taxon>Pseudomonadati</taxon>
        <taxon>Bacteroidota</taxon>
        <taxon>Bacteroidia</taxon>
        <taxon>Marinilabiliales</taxon>
        <taxon>Prolixibacteraceae</taxon>
        <taxon>Mariniphaga</taxon>
    </lineage>
</organism>
<keyword evidence="9 10" id="KW-0998">Cell outer membrane</keyword>
<dbReference type="Pfam" id="PF07660">
    <property type="entry name" value="STN"/>
    <property type="match status" value="1"/>
</dbReference>
<comment type="subcellular location">
    <subcellularLocation>
        <location evidence="1 10">Cell outer membrane</location>
        <topology evidence="1 10">Multi-pass membrane protein</topology>
    </subcellularLocation>
</comment>
<keyword evidence="2 10" id="KW-0813">Transport</keyword>
<dbReference type="SUPFAM" id="SSF49464">
    <property type="entry name" value="Carboxypeptidase regulatory domain-like"/>
    <property type="match status" value="1"/>
</dbReference>
<evidence type="ECO:0000259" key="13">
    <source>
        <dbReference type="Pfam" id="PF07660"/>
    </source>
</evidence>
<dbReference type="GO" id="GO:0009279">
    <property type="term" value="C:cell outer membrane"/>
    <property type="evidence" value="ECO:0007669"/>
    <property type="project" value="UniProtKB-SubCell"/>
</dbReference>
<feature type="domain" description="Secretin/TonB short N-terminal" evidence="13">
    <location>
        <begin position="71"/>
        <end position="119"/>
    </location>
</feature>
<evidence type="ECO:0000256" key="2">
    <source>
        <dbReference type="ARBA" id="ARBA00022448"/>
    </source>
</evidence>
<evidence type="ECO:0000259" key="12">
    <source>
        <dbReference type="Pfam" id="PF00593"/>
    </source>
</evidence>
<comment type="caution">
    <text evidence="15">The sequence shown here is derived from an EMBL/GenBank/DDBJ whole genome shotgun (WGS) entry which is preliminary data.</text>
</comment>
<dbReference type="AlphaFoldDB" id="A0A399D0W4"/>
<proteinExistence type="inferred from homology"/>
<dbReference type="InterPro" id="IPR011662">
    <property type="entry name" value="Secretin/TonB_short_N"/>
</dbReference>
<dbReference type="Pfam" id="PF07715">
    <property type="entry name" value="Plug"/>
    <property type="match status" value="1"/>
</dbReference>
<feature type="domain" description="TonB-dependent receptor plug" evidence="14">
    <location>
        <begin position="232"/>
        <end position="336"/>
    </location>
</feature>
<keyword evidence="4" id="KW-0406">Ion transport</keyword>
<keyword evidence="7 11" id="KW-0798">TonB box</keyword>
<evidence type="ECO:0000256" key="10">
    <source>
        <dbReference type="PROSITE-ProRule" id="PRU01360"/>
    </source>
</evidence>
<dbReference type="Gene3D" id="2.170.130.10">
    <property type="entry name" value="TonB-dependent receptor, plug domain"/>
    <property type="match status" value="1"/>
</dbReference>
<evidence type="ECO:0000256" key="4">
    <source>
        <dbReference type="ARBA" id="ARBA00022496"/>
    </source>
</evidence>
<evidence type="ECO:0000256" key="11">
    <source>
        <dbReference type="RuleBase" id="RU003357"/>
    </source>
</evidence>
<dbReference type="NCBIfam" id="TIGR04056">
    <property type="entry name" value="OMP_RagA_SusC"/>
    <property type="match status" value="1"/>
</dbReference>
<sequence>MKKKLLKHFPSWEKGKQLWRIMRLTVLLSFCFVVYVSGNTYSQTTKLSLKLTDSTIKEVLDQVEKKSEFFFLYNIDELNEKQKVDIDVKNAGIREILDKVLKGQNVVYDIYDRQIIIRREMRDRQLALGDFGMIEVVQNQAKQITGKVTDKDGQPLPGVTVVVKGTTQGTVTNADGEYSLMNVSGDATLVFSFVGMQTQEVAAGDQTNINVTMVEDLIGIDEVVAIGYGSLKKKDLTSSVVTITPEEMNKGVIQDPVLALQGKVPGLNISKDGSPYGGTAVLLRGASTLRGSQSPIYVVDGMTNAVMPPIDDIASIDILKDASATAIYGSRAANGVILVTTKSGKSGKQVISYNAYVGVETISNKIDMLSADEYRSYLSSSGLSLNPEDEMDANTDWQDEMTRMGISHKNNISISGGNNKTTYISSIEYLEQEGIIIGTSNNRLNMRGRIEQYGFNDKLKLQFQLGGVISNSERLLDEDETLLNMLQFQPTYAVTNPDGTYAERVSTSPYNPVAMVRQHDYDVISKSIFGNARAELNIIEGLDYVLNTSYRTGQSNAGQYYSKYSRLDQGSNGKAIRSSYGSESKLLETFATYSKEFENQSFKLMAGYSWQEDKTGDGFQSSNINFVSDDLKYNNLGVGSGHDGYVVEYGTTTMRTLRMISGYARLNYELKDKYLLQATIRRDGSSAFGENEQWGTFPSASIGWRIMEEPFVKNMNIFDNLKLRAGYGESGNSLGFDPLISILRYGSGGSFYYQGSWLTGITPTQNESPDLRWERTNMLNFAVDFAILKGRVSGTVEYYDKITKDLIWDYNVPATQYYVNSIVANVGEIQNKGWEVSLTATPVNTRNFRWSTSANAAFNKNEIVSLSNEIYQVEYVDIYGVGQHGQSGNLAFRVQEGYPIGQFALWEYAGENQDGISQFVDKDGNLTINPSSLDRKVTSENAQPKAVFGWNNTFSYKSFSLDFLFRGVTGNHILNVTAADLNYPSEVVRYNVSKRTLNESVNNTRANYTSTRYLEKGDYLRLDNVTLSYSPKLSSAYLNKLTIYTTVSNVFVLTDYSGVDPEVGITGLTPGVDDSNSNPLYPKTRSFVLGVSVDF</sequence>
<dbReference type="InterPro" id="IPR000531">
    <property type="entry name" value="Beta-barrel_TonB"/>
</dbReference>
<dbReference type="Proteomes" id="UP000266441">
    <property type="component" value="Unassembled WGS sequence"/>
</dbReference>
<dbReference type="InterPro" id="IPR039426">
    <property type="entry name" value="TonB-dep_rcpt-like"/>
</dbReference>
<evidence type="ECO:0000313" key="16">
    <source>
        <dbReference type="Proteomes" id="UP000266441"/>
    </source>
</evidence>
<keyword evidence="16" id="KW-1185">Reference proteome</keyword>
<evidence type="ECO:0000256" key="1">
    <source>
        <dbReference type="ARBA" id="ARBA00004571"/>
    </source>
</evidence>
<dbReference type="InterPro" id="IPR037066">
    <property type="entry name" value="Plug_dom_sf"/>
</dbReference>
<evidence type="ECO:0000313" key="15">
    <source>
        <dbReference type="EMBL" id="RIH64020.1"/>
    </source>
</evidence>
<dbReference type="InterPro" id="IPR023996">
    <property type="entry name" value="TonB-dep_OMP_SusC/RagA"/>
</dbReference>
<evidence type="ECO:0000256" key="6">
    <source>
        <dbReference type="ARBA" id="ARBA00023004"/>
    </source>
</evidence>
<protein>
    <submittedName>
        <fullName evidence="15">SusC/RagA family TonB-linked outer membrane protein</fullName>
    </submittedName>
</protein>
<dbReference type="EMBL" id="QWET01000014">
    <property type="protein sequence ID" value="RIH64020.1"/>
    <property type="molecule type" value="Genomic_DNA"/>
</dbReference>
<dbReference type="Pfam" id="PF13715">
    <property type="entry name" value="CarbopepD_reg_2"/>
    <property type="match status" value="1"/>
</dbReference>
<dbReference type="FunFam" id="2.60.40.1120:FF:000003">
    <property type="entry name" value="Outer membrane protein Omp121"/>
    <property type="match status" value="1"/>
</dbReference>
<reference evidence="15 16" key="1">
    <citation type="journal article" date="2015" name="Int. J. Syst. Evol. Microbiol.">
        <title>Mariniphaga sediminis sp. nov., isolated from coastal sediment.</title>
        <authorList>
            <person name="Wang F.Q."/>
            <person name="Shen Q.Y."/>
            <person name="Chen G.J."/>
            <person name="Du Z.J."/>
        </authorList>
    </citation>
    <scope>NUCLEOTIDE SEQUENCE [LARGE SCALE GENOMIC DNA]</scope>
    <source>
        <strain evidence="15 16">SY21</strain>
    </source>
</reference>
<evidence type="ECO:0000256" key="9">
    <source>
        <dbReference type="ARBA" id="ARBA00023237"/>
    </source>
</evidence>
<gene>
    <name evidence="15" type="ORF">D1164_16950</name>
</gene>
<dbReference type="OrthoDB" id="9768177at2"/>
<dbReference type="Gene3D" id="2.60.40.1120">
    <property type="entry name" value="Carboxypeptidase-like, regulatory domain"/>
    <property type="match status" value="1"/>
</dbReference>
<dbReference type="InterPro" id="IPR012910">
    <property type="entry name" value="Plug_dom"/>
</dbReference>
<evidence type="ECO:0000259" key="14">
    <source>
        <dbReference type="Pfam" id="PF07715"/>
    </source>
</evidence>
<dbReference type="InterPro" id="IPR036942">
    <property type="entry name" value="Beta-barrel_TonB_sf"/>
</dbReference>
<evidence type="ECO:0000256" key="7">
    <source>
        <dbReference type="ARBA" id="ARBA00023077"/>
    </source>
</evidence>
<dbReference type="Gene3D" id="2.40.170.20">
    <property type="entry name" value="TonB-dependent receptor, beta-barrel domain"/>
    <property type="match status" value="1"/>
</dbReference>
<keyword evidence="8 10" id="KW-0472">Membrane</keyword>
<dbReference type="InterPro" id="IPR008969">
    <property type="entry name" value="CarboxyPept-like_regulatory"/>
</dbReference>
<dbReference type="GO" id="GO:0006826">
    <property type="term" value="P:iron ion transport"/>
    <property type="evidence" value="ECO:0007669"/>
    <property type="project" value="UniProtKB-KW"/>
</dbReference>
<dbReference type="NCBIfam" id="TIGR04057">
    <property type="entry name" value="SusC_RagA_signa"/>
    <property type="match status" value="1"/>
</dbReference>
<accession>A0A399D0W4</accession>
<dbReference type="Pfam" id="PF00593">
    <property type="entry name" value="TonB_dep_Rec_b-barrel"/>
    <property type="match status" value="1"/>
</dbReference>
<evidence type="ECO:0000256" key="8">
    <source>
        <dbReference type="ARBA" id="ARBA00023136"/>
    </source>
</evidence>
<dbReference type="PROSITE" id="PS52016">
    <property type="entry name" value="TONB_DEPENDENT_REC_3"/>
    <property type="match status" value="1"/>
</dbReference>
<keyword evidence="4" id="KW-0410">Iron transport</keyword>
<keyword evidence="6" id="KW-0408">Iron</keyword>
<keyword evidence="3 10" id="KW-1134">Transmembrane beta strand</keyword>
<comment type="similarity">
    <text evidence="10 11">Belongs to the TonB-dependent receptor family.</text>
</comment>
<evidence type="ECO:0000256" key="5">
    <source>
        <dbReference type="ARBA" id="ARBA00022692"/>
    </source>
</evidence>
<dbReference type="RefSeq" id="WP_119351081.1">
    <property type="nucleotide sequence ID" value="NZ_QWET01000014.1"/>
</dbReference>
<keyword evidence="5 10" id="KW-0812">Transmembrane</keyword>
<evidence type="ECO:0000256" key="3">
    <source>
        <dbReference type="ARBA" id="ARBA00022452"/>
    </source>
</evidence>